<evidence type="ECO:0000259" key="7">
    <source>
        <dbReference type="SMART" id="SM01372"/>
    </source>
</evidence>
<keyword evidence="4 5" id="KW-0804">Transcription</keyword>
<name>A0AAJ7X094_PETMA</name>
<evidence type="ECO:0000256" key="4">
    <source>
        <dbReference type="ARBA" id="ARBA00023163"/>
    </source>
</evidence>
<keyword evidence="8" id="KW-1185">Reference proteome</keyword>
<dbReference type="SUPFAM" id="SSF144074">
    <property type="entry name" value="E2F-DP heterodimerization region"/>
    <property type="match status" value="1"/>
</dbReference>
<dbReference type="PANTHER" id="PTHR12081:SF102">
    <property type="entry name" value="SI:CH211-160F23.5"/>
    <property type="match status" value="1"/>
</dbReference>
<dbReference type="InterPro" id="IPR037241">
    <property type="entry name" value="E2F-DP_heterodim"/>
</dbReference>
<dbReference type="GO" id="GO:0046983">
    <property type="term" value="F:protein dimerization activity"/>
    <property type="evidence" value="ECO:0007669"/>
    <property type="project" value="InterPro"/>
</dbReference>
<sequence>MSADRKLFAAASYQLSQLDGVGGASAYATPQGPHGRTARPRLGRPPAKRKLELEVPDHQYLSGEFHTPRGKGRTPYRSHSPRTPKSPSERSRYDTSLGLLTKKFLGLMNQSSDGVVDLNRAAETLAVQKRRIYDITNVLEGIHLIRKKSKNHIQWVGQSPLETGTQARGLPQEVSELSRKERALDDLIGSCTATLKQLTEDSHNQRLAYVTYHDIRGVSSLREQTVIAVKAPPETRLEVQDPAENLRMHLLSKRGPIEVYLCPDEAPDSPMSGTSGGAGASSELTPCTPDQQGTSGEARGRSPDATSRDSVRRDLALALMACGSNDVLSLDGASVNCLAVPVNVEENGAAPGGPSPLGTPRRSLLMQTEDQLPWETETSGELPLVALSPPLGPEDYLWSLAESEGISDLFDIGTDLGSLLV</sequence>
<dbReference type="KEGG" id="pmrn:116945158"/>
<evidence type="ECO:0000256" key="2">
    <source>
        <dbReference type="ARBA" id="ARBA00023015"/>
    </source>
</evidence>
<organism evidence="8 9">
    <name type="scientific">Petromyzon marinus</name>
    <name type="common">Sea lamprey</name>
    <dbReference type="NCBI Taxonomy" id="7757"/>
    <lineage>
        <taxon>Eukaryota</taxon>
        <taxon>Metazoa</taxon>
        <taxon>Chordata</taxon>
        <taxon>Craniata</taxon>
        <taxon>Vertebrata</taxon>
        <taxon>Cyclostomata</taxon>
        <taxon>Hyperoartia</taxon>
        <taxon>Petromyzontiformes</taxon>
        <taxon>Petromyzontidae</taxon>
        <taxon>Petromyzon</taxon>
    </lineage>
</organism>
<evidence type="ECO:0000256" key="6">
    <source>
        <dbReference type="SAM" id="MobiDB-lite"/>
    </source>
</evidence>
<dbReference type="Proteomes" id="UP001318040">
    <property type="component" value="Chromosome 23"/>
</dbReference>
<dbReference type="InterPro" id="IPR015633">
    <property type="entry name" value="E2F"/>
</dbReference>
<dbReference type="SMART" id="SM01372">
    <property type="entry name" value="E2F_TDP"/>
    <property type="match status" value="1"/>
</dbReference>
<feature type="domain" description="E2F/DP family winged-helix DNA-binding" evidence="7">
    <location>
        <begin position="92"/>
        <end position="157"/>
    </location>
</feature>
<comment type="subcellular location">
    <subcellularLocation>
        <location evidence="5">Nucleus</location>
    </subcellularLocation>
</comment>
<dbReference type="InterPro" id="IPR036390">
    <property type="entry name" value="WH_DNA-bd_sf"/>
</dbReference>
<evidence type="ECO:0000256" key="1">
    <source>
        <dbReference type="ARBA" id="ARBA00010940"/>
    </source>
</evidence>
<dbReference type="GO" id="GO:0000981">
    <property type="term" value="F:DNA-binding transcription factor activity, RNA polymerase II-specific"/>
    <property type="evidence" value="ECO:0007669"/>
    <property type="project" value="TreeGrafter"/>
</dbReference>
<dbReference type="InterPro" id="IPR032198">
    <property type="entry name" value="E2F_CC-MB"/>
</dbReference>
<dbReference type="InterPro" id="IPR003316">
    <property type="entry name" value="E2F_WHTH_DNA-bd_dom"/>
</dbReference>
<dbReference type="SMR" id="A0AAJ7X094"/>
<feature type="compositionally biased region" description="Basic and acidic residues" evidence="6">
    <location>
        <begin position="298"/>
        <end position="309"/>
    </location>
</feature>
<dbReference type="AlphaFoldDB" id="A0AAJ7X094"/>
<feature type="region of interest" description="Disordered" evidence="6">
    <location>
        <begin position="262"/>
        <end position="309"/>
    </location>
</feature>
<keyword evidence="3 5" id="KW-0238">DNA-binding</keyword>
<dbReference type="Gene3D" id="6.10.250.540">
    <property type="match status" value="1"/>
</dbReference>
<dbReference type="CDD" id="cd14660">
    <property type="entry name" value="E2F_DD"/>
    <property type="match status" value="1"/>
</dbReference>
<gene>
    <name evidence="9" type="primary">LOC116945158</name>
</gene>
<dbReference type="Gene3D" id="1.10.10.10">
    <property type="entry name" value="Winged helix-like DNA-binding domain superfamily/Winged helix DNA-binding domain"/>
    <property type="match status" value="1"/>
</dbReference>
<dbReference type="GO" id="GO:0090575">
    <property type="term" value="C:RNA polymerase II transcription regulator complex"/>
    <property type="evidence" value="ECO:0007669"/>
    <property type="project" value="TreeGrafter"/>
</dbReference>
<keyword evidence="5" id="KW-0539">Nucleus</keyword>
<dbReference type="PANTHER" id="PTHR12081">
    <property type="entry name" value="TRANSCRIPTION FACTOR E2F"/>
    <property type="match status" value="1"/>
</dbReference>
<dbReference type="InterPro" id="IPR036388">
    <property type="entry name" value="WH-like_DNA-bd_sf"/>
</dbReference>
<feature type="region of interest" description="Disordered" evidence="6">
    <location>
        <begin position="19"/>
        <end position="93"/>
    </location>
</feature>
<dbReference type="Pfam" id="PF16421">
    <property type="entry name" value="E2F_CC-MB"/>
    <property type="match status" value="1"/>
</dbReference>
<dbReference type="Pfam" id="PF02319">
    <property type="entry name" value="WHD_E2F_TDP"/>
    <property type="match status" value="1"/>
</dbReference>
<comment type="similarity">
    <text evidence="1 5">Belongs to the E2F/DP family.</text>
</comment>
<evidence type="ECO:0000256" key="5">
    <source>
        <dbReference type="RuleBase" id="RU003796"/>
    </source>
</evidence>
<reference evidence="9" key="1">
    <citation type="submission" date="2025-08" db="UniProtKB">
        <authorList>
            <consortium name="RefSeq"/>
        </authorList>
    </citation>
    <scope>IDENTIFICATION</scope>
    <source>
        <tissue evidence="9">Sperm</tissue>
    </source>
</reference>
<evidence type="ECO:0000313" key="9">
    <source>
        <dbReference type="RefSeq" id="XP_032815243.1"/>
    </source>
</evidence>
<feature type="compositionally biased region" description="Polar residues" evidence="6">
    <location>
        <begin position="283"/>
        <end position="295"/>
    </location>
</feature>
<proteinExistence type="inferred from homology"/>
<protein>
    <submittedName>
        <fullName evidence="9">Transcription factor E2F3-like</fullName>
    </submittedName>
</protein>
<dbReference type="RefSeq" id="XP_032815243.1">
    <property type="nucleotide sequence ID" value="XM_032959352.1"/>
</dbReference>
<dbReference type="FunFam" id="1.10.10.10:FF:000008">
    <property type="entry name" value="E2F transcription factor 1"/>
    <property type="match status" value="1"/>
</dbReference>
<accession>A0AAJ7X094</accession>
<dbReference type="SUPFAM" id="SSF46785">
    <property type="entry name" value="Winged helix' DNA-binding domain"/>
    <property type="match status" value="1"/>
</dbReference>
<feature type="compositionally biased region" description="Basic residues" evidence="6">
    <location>
        <begin position="36"/>
        <end position="48"/>
    </location>
</feature>
<keyword evidence="2 5" id="KW-0805">Transcription regulation</keyword>
<evidence type="ECO:0000256" key="3">
    <source>
        <dbReference type="ARBA" id="ARBA00023125"/>
    </source>
</evidence>
<dbReference type="GO" id="GO:0000978">
    <property type="term" value="F:RNA polymerase II cis-regulatory region sequence-specific DNA binding"/>
    <property type="evidence" value="ECO:0007669"/>
    <property type="project" value="InterPro"/>
</dbReference>
<evidence type="ECO:0000313" key="8">
    <source>
        <dbReference type="Proteomes" id="UP001318040"/>
    </source>
</evidence>
<feature type="compositionally biased region" description="Basic residues" evidence="6">
    <location>
        <begin position="68"/>
        <end position="82"/>
    </location>
</feature>